<dbReference type="Pfam" id="PF20816">
    <property type="entry name" value="PBV_CP"/>
    <property type="match status" value="1"/>
</dbReference>
<protein>
    <submittedName>
        <fullName evidence="2">Capsid protein</fullName>
    </submittedName>
</protein>
<reference evidence="2" key="1">
    <citation type="submission" date="2017-11" db="EMBL/GenBank/DDBJ databases">
        <title>Genomic Characterization of Novel Picobirnaviruses in Camels.</title>
        <authorList>
            <person name="Teng J.L.L."/>
            <person name="Chan E."/>
            <person name="Wong P.C."/>
            <person name="Wernery U."/>
            <person name="Lau S.K.P."/>
            <person name="Woo P.C.Y."/>
        </authorList>
    </citation>
    <scope>NUCLEOTIDE SEQUENCE</scope>
    <source>
        <strain evidence="2">78C/GpI</strain>
    </source>
</reference>
<proteinExistence type="predicted"/>
<dbReference type="Gene3D" id="1.20.140.120">
    <property type="match status" value="1"/>
</dbReference>
<dbReference type="InterPro" id="IPR049178">
    <property type="entry name" value="CP_picobirnavirus_sf"/>
</dbReference>
<name>A0A3G9DPN2_9VIRU</name>
<evidence type="ECO:0000313" key="2">
    <source>
        <dbReference type="EMBL" id="BBC20579.1"/>
    </source>
</evidence>
<dbReference type="EMBL" id="LC337996">
    <property type="protein sequence ID" value="BBC20579.1"/>
    <property type="molecule type" value="Genomic_RNA"/>
</dbReference>
<feature type="compositionally biased region" description="Basic and acidic residues" evidence="1">
    <location>
        <begin position="31"/>
        <end position="52"/>
    </location>
</feature>
<organism evidence="2">
    <name type="scientific">Dromedary picobirnavirus</name>
    <dbReference type="NCBI Taxonomy" id="1574421"/>
    <lineage>
        <taxon>Viruses</taxon>
        <taxon>Riboviria</taxon>
        <taxon>Orthornavirae</taxon>
        <taxon>Pisuviricota</taxon>
        <taxon>Duplopiviricetes</taxon>
        <taxon>Durnavirales</taxon>
        <taxon>Picobirnaviridae</taxon>
        <taxon>Orthopicobirnavirus</taxon>
    </lineage>
</organism>
<sequence>MKGGILMSKNETKSKKGNKSYKGGKSNGKRNNYDTKDNRFTNKSKDSNLSDEIVGKENDPAWYLQDPQVVKDVTKIPFNAQVGRPIADASTSIVTPGICVLSTYTCPGIAKTSSDGVNLAGQKPFTKIRQNLSTYAPYAQADVTMYVLQINEIYKQYANILRMFGVVNLYNPHNLNYNRQILRALGLSDAAVTKFIANINDYRSRFNNLIYKASTLYLPDVFPIVRRHAWLFSNIFIDHNDPRAQIYLHVPGNFWTLRESTETGTSLIPNTPGIEEVWEYNDISILLDSFEREIDVFRNSDSMLKIGADMRHAFEKEAAWQLSYVPENYSILPIYSTEVLSQIENTIVTPGAPTTNLAITQDVMKNLTLYNPLWEDAKLKEKGQVYSGVHLYNNSIINMHWNNPSEGDIAVATRNMVAFKQNGDATNPGWELDGCGSDFVTSVKLWTYNAETGATRITNLCYNMVLADTSDTFVGEPYALTLTGLMDFVAFDWAPRIHVGDRATVSGLDHPVPKYNPPQVLVEFDNYTSIDRNLLRRIHDNVIMSMWSIKLF</sequence>
<evidence type="ECO:0000256" key="1">
    <source>
        <dbReference type="SAM" id="MobiDB-lite"/>
    </source>
</evidence>
<accession>A0A3G9DPN2</accession>
<dbReference type="InterPro" id="IPR048835">
    <property type="entry name" value="CP_picobirnavirus"/>
</dbReference>
<feature type="region of interest" description="Disordered" evidence="1">
    <location>
        <begin position="1"/>
        <end position="52"/>
    </location>
</feature>